<dbReference type="Proteomes" id="UP000007383">
    <property type="component" value="Chromosome"/>
</dbReference>
<dbReference type="Gene3D" id="3.40.50.150">
    <property type="entry name" value="Vaccinia Virus protein VP39"/>
    <property type="match status" value="1"/>
</dbReference>
<name>H9UIB3_SPIAZ</name>
<evidence type="ECO:0000313" key="3">
    <source>
        <dbReference type="EMBL" id="AFG37256.1"/>
    </source>
</evidence>
<gene>
    <name evidence="3" type="ordered locus">Spiaf_1177</name>
</gene>
<dbReference type="GO" id="GO:0046914">
    <property type="term" value="F:transition metal ion binding"/>
    <property type="evidence" value="ECO:0007669"/>
    <property type="project" value="InterPro"/>
</dbReference>
<sequence>MPRNHILTNACTTVGIFEGKLLQQSRLLRTVYDHLFYRSMIRREIAAADLPRDARVLHIGAGAVPFTAAALAKAGFQVDAVDCCRHAADKAAQFLQQTSPDYHHRVRCSCAQGELINLAGYDAVWISLHVPCAAAIIQRLHRESPNTVVIWRSRSPLVRRMYPRTQFDAHCHIPATRRFRRWTGNVSHIRQQGGNCSLLHLPHGQAATIKTVPEHGDLPSMSLRAGKKITYLGRAAFGGPCIVCIGNRRIAVCHRLARQIRVQQETA</sequence>
<dbReference type="EMBL" id="CP003282">
    <property type="protein sequence ID" value="AFG37256.1"/>
    <property type="molecule type" value="Genomic_DNA"/>
</dbReference>
<keyword evidence="1" id="KW-0408">Iron</keyword>
<dbReference type="HOGENOM" id="CLU_1041731_0_0_12"/>
<accession>H9UIB3</accession>
<protein>
    <submittedName>
        <fullName evidence="3">Fe2+ transport system protein A</fullName>
    </submittedName>
</protein>
<dbReference type="InterPro" id="IPR007167">
    <property type="entry name" value="Fe-transptr_FeoA-like"/>
</dbReference>
<evidence type="ECO:0000313" key="4">
    <source>
        <dbReference type="Proteomes" id="UP000007383"/>
    </source>
</evidence>
<dbReference type="InterPro" id="IPR008988">
    <property type="entry name" value="Transcriptional_repressor_C"/>
</dbReference>
<evidence type="ECO:0000259" key="2">
    <source>
        <dbReference type="SMART" id="SM00899"/>
    </source>
</evidence>
<dbReference type="STRING" id="889378.Spiaf_1177"/>
<dbReference type="Pfam" id="PF04023">
    <property type="entry name" value="FeoA"/>
    <property type="match status" value="1"/>
</dbReference>
<dbReference type="SUPFAM" id="SSF50037">
    <property type="entry name" value="C-terminal domain of transcriptional repressors"/>
    <property type="match status" value="1"/>
</dbReference>
<dbReference type="RefSeq" id="WP_014455245.1">
    <property type="nucleotide sequence ID" value="NC_017098.1"/>
</dbReference>
<evidence type="ECO:0000256" key="1">
    <source>
        <dbReference type="ARBA" id="ARBA00023004"/>
    </source>
</evidence>
<dbReference type="InterPro" id="IPR029063">
    <property type="entry name" value="SAM-dependent_MTases_sf"/>
</dbReference>
<proteinExistence type="predicted"/>
<keyword evidence="4" id="KW-1185">Reference proteome</keyword>
<organism evidence="3 4">
    <name type="scientific">Spirochaeta africana (strain ATCC 700263 / DSM 8902 / Z-7692)</name>
    <dbReference type="NCBI Taxonomy" id="889378"/>
    <lineage>
        <taxon>Bacteria</taxon>
        <taxon>Pseudomonadati</taxon>
        <taxon>Spirochaetota</taxon>
        <taxon>Spirochaetia</taxon>
        <taxon>Spirochaetales</taxon>
        <taxon>Spirochaetaceae</taxon>
        <taxon>Spirochaeta</taxon>
    </lineage>
</organism>
<dbReference type="KEGG" id="sfc:Spiaf_1177"/>
<dbReference type="SMART" id="SM00899">
    <property type="entry name" value="FeoA"/>
    <property type="match status" value="1"/>
</dbReference>
<dbReference type="OrthoDB" id="1956540at2"/>
<dbReference type="AlphaFoldDB" id="H9UIB3"/>
<feature type="domain" description="Ferrous iron transporter FeoA-like" evidence="2">
    <location>
        <begin position="196"/>
        <end position="264"/>
    </location>
</feature>
<reference evidence="4" key="1">
    <citation type="journal article" date="2013" name="Stand. Genomic Sci.">
        <title>Complete genome sequence of the halophilic bacterium Spirochaeta africana type strain (Z-7692(T)) from the alkaline Lake Magadi in the East African Rift.</title>
        <authorList>
            <person name="Liolos K."/>
            <person name="Abt B."/>
            <person name="Scheuner C."/>
            <person name="Teshima H."/>
            <person name="Held B."/>
            <person name="Lapidus A."/>
            <person name="Nolan M."/>
            <person name="Lucas S."/>
            <person name="Deshpande S."/>
            <person name="Cheng J.F."/>
            <person name="Tapia R."/>
            <person name="Goodwin L.A."/>
            <person name="Pitluck S."/>
            <person name="Pagani I."/>
            <person name="Ivanova N."/>
            <person name="Mavromatis K."/>
            <person name="Mikhailova N."/>
            <person name="Huntemann M."/>
            <person name="Pati A."/>
            <person name="Chen A."/>
            <person name="Palaniappan K."/>
            <person name="Land M."/>
            <person name="Rohde M."/>
            <person name="Tindall B.J."/>
            <person name="Detter J.C."/>
            <person name="Goker M."/>
            <person name="Bristow J."/>
            <person name="Eisen J.A."/>
            <person name="Markowitz V."/>
            <person name="Hugenholtz P."/>
            <person name="Woyke T."/>
            <person name="Klenk H.P."/>
            <person name="Kyrpides N.C."/>
        </authorList>
    </citation>
    <scope>NUCLEOTIDE SEQUENCE</scope>
    <source>
        <strain evidence="4">ATCC 700263 / DSM 8902 / Z-7692</strain>
    </source>
</reference>
<dbReference type="Gene3D" id="2.30.30.90">
    <property type="match status" value="1"/>
</dbReference>
<dbReference type="SUPFAM" id="SSF53335">
    <property type="entry name" value="S-adenosyl-L-methionine-dependent methyltransferases"/>
    <property type="match status" value="1"/>
</dbReference>
<dbReference type="eggNOG" id="COG2518">
    <property type="taxonomic scope" value="Bacteria"/>
</dbReference>
<dbReference type="PATRIC" id="fig|889378.3.peg.1177"/>
<dbReference type="InterPro" id="IPR038157">
    <property type="entry name" value="FeoA_core_dom"/>
</dbReference>